<dbReference type="EMBL" id="CAAALY010010242">
    <property type="protein sequence ID" value="VEL10897.1"/>
    <property type="molecule type" value="Genomic_DNA"/>
</dbReference>
<comment type="caution">
    <text evidence="1">The sequence shown here is derived from an EMBL/GenBank/DDBJ whole genome shotgun (WGS) entry which is preliminary data.</text>
</comment>
<keyword evidence="2" id="KW-1185">Reference proteome</keyword>
<gene>
    <name evidence="1" type="ORF">PXEA_LOCUS4337</name>
</gene>
<reference evidence="1" key="1">
    <citation type="submission" date="2018-11" db="EMBL/GenBank/DDBJ databases">
        <authorList>
            <consortium name="Pathogen Informatics"/>
        </authorList>
    </citation>
    <scope>NUCLEOTIDE SEQUENCE</scope>
</reference>
<name>A0A3S4ZZD5_9PLAT</name>
<proteinExistence type="predicted"/>
<dbReference type="AlphaFoldDB" id="A0A3S4ZZD5"/>
<protein>
    <submittedName>
        <fullName evidence="1">Uncharacterized protein</fullName>
    </submittedName>
</protein>
<evidence type="ECO:0000313" key="2">
    <source>
        <dbReference type="Proteomes" id="UP000784294"/>
    </source>
</evidence>
<accession>A0A3S4ZZD5</accession>
<evidence type="ECO:0000313" key="1">
    <source>
        <dbReference type="EMBL" id="VEL10897.1"/>
    </source>
</evidence>
<dbReference type="Proteomes" id="UP000784294">
    <property type="component" value="Unassembled WGS sequence"/>
</dbReference>
<sequence length="195" mass="21836">MRQSPNNSDFRLHDYFGQKSSKRCALVVCCVWQVVCWACTNPSIGVAYPGGVRLVSTASHRLAVLRSGLLIESDFPADLFVCRYSPTGRGYHEEDERDYMKIASGNESFYGQHPSHQGHLFWTWSENKRIRHQNEDELFTCVPGARKQLTQKGLMHQLQVVSGICPSLGGPTSRVASHIHSSTAILASTWPECIL</sequence>
<organism evidence="1 2">
    <name type="scientific">Protopolystoma xenopodis</name>
    <dbReference type="NCBI Taxonomy" id="117903"/>
    <lineage>
        <taxon>Eukaryota</taxon>
        <taxon>Metazoa</taxon>
        <taxon>Spiralia</taxon>
        <taxon>Lophotrochozoa</taxon>
        <taxon>Platyhelminthes</taxon>
        <taxon>Monogenea</taxon>
        <taxon>Polyopisthocotylea</taxon>
        <taxon>Polystomatidea</taxon>
        <taxon>Polystomatidae</taxon>
        <taxon>Protopolystoma</taxon>
    </lineage>
</organism>